<dbReference type="Pfam" id="PF06985">
    <property type="entry name" value="HET"/>
    <property type="match status" value="1"/>
</dbReference>
<accession>A0A3M7MCG0</accession>
<sequence length="1052" mass="117935">MTSAPTIQPKFLPNRHDLGIVAVGFSGGQPKAGVDAAPMALIENGLIKQLEEELDFNVTYDGQVHAYTELQPADDPDYRGMKRPKFASAVTKQVSDQVYEHAKSGKLVLTLGGDHSIAIGTVSGTAKAVRERLGKDIAVIWVDAHADINTPETSDSGNIHGMPVSFLTGLATEEREDVFGWIKEEHRLSTKKLVYIGLRDIDKGEKKILREHDPMWAPSTGTPVRGGLTLREGDFIAECVAETGSLIALDLVEVNPSLDAEGAGDTVRAGVSIVRYVDGMVLVDYSITRLCDENVLKMAPAVFPDHKSERKVTQTDTAATRSPMRVCGFCVSNILESAASSGQHRILTDGAKTALNQCTFCSSLYANIGGSLLRTENWPLYHWTLRALPRGRELRGSMMLRFWSSHPTLTTKPFRFLPGTDLHVSAPEDLQESTDPKDSGGTQINRWMETYMRDHQGCSKAWHSQRFNASFLPTRLLDVDTGDDNTVRLVDTKITKAKGPYCTLSHAWGGPQAKPPPTTTVWNMAKHLITDINLDELPPNFKQAIQVIRFLKVRYIWIDSLAIVQDPFGDFAREADLMHKVYRYSHCNIVAAHSKHAYGGLFRRRIPHEILPVKYQGTNATHRLGEKTWTIVPADLWEKELLISPIYSRGWVFQAFPPLGYSNRPEANFEQLIERILSPRLLHFTKHQIFWDCGTLSACEVFPTGLPFPLDHKASTDRHWRGRLVKSTVSSNALTGVNDNESSYTFWTSAVQNYTECDLTNQGDKSIAIWSIAKLLRDFMGEQYAVGMWSQALEEQMAWRVRDTRSCERMPELDANIPSWSWASVKGPVVPQHRLAIRSYKVTDHTGAIVKFTVKEEYRQGDKEPVLENRALALKTNINYGRLIHVQEDKYHLQVSNGTSSDAIEMHAFPDTPLATTGIDPEKCAFLILAASATSHNTSSPQLTRPSSPEAYQTYSGIGLLLITHSAWFADQEQLYHEYKSAQAGVKPSREQEWRLNAFSKLMLQQSERVMKMKGQIASVYRRVGALQFRDLDEQAFNALTNEQLRKNIWLE</sequence>
<dbReference type="PANTHER" id="PTHR43782">
    <property type="entry name" value="ARGINASE"/>
    <property type="match status" value="1"/>
</dbReference>
<dbReference type="PROSITE" id="PS51409">
    <property type="entry name" value="ARGINASE_2"/>
    <property type="match status" value="1"/>
</dbReference>
<proteinExistence type="inferred from homology"/>
<comment type="pathway">
    <text evidence="2">Nitrogen metabolism; urea cycle; L-ornithine and urea from L-arginine: step 1/1.</text>
</comment>
<evidence type="ECO:0000256" key="3">
    <source>
        <dbReference type="ARBA" id="ARBA00012168"/>
    </source>
</evidence>
<comment type="similarity">
    <text evidence="9">Belongs to the arginase family.</text>
</comment>
<keyword evidence="8" id="KW-0464">Manganese</keyword>
<dbReference type="PANTHER" id="PTHR43782:SF3">
    <property type="entry name" value="ARGINASE"/>
    <property type="match status" value="1"/>
</dbReference>
<dbReference type="InterPro" id="IPR023696">
    <property type="entry name" value="Ureohydrolase_dom_sf"/>
</dbReference>
<dbReference type="EC" id="3.5.3.1" evidence="3"/>
<dbReference type="GO" id="GO:0006525">
    <property type="term" value="P:arginine metabolic process"/>
    <property type="evidence" value="ECO:0007669"/>
    <property type="project" value="UniProtKB-KW"/>
</dbReference>
<dbReference type="Pfam" id="PF00491">
    <property type="entry name" value="Arginase"/>
    <property type="match status" value="2"/>
</dbReference>
<dbReference type="CDD" id="cd09989">
    <property type="entry name" value="Arginase"/>
    <property type="match status" value="1"/>
</dbReference>
<evidence type="ECO:0000256" key="7">
    <source>
        <dbReference type="ARBA" id="ARBA00022801"/>
    </source>
</evidence>
<dbReference type="GO" id="GO:0030145">
    <property type="term" value="F:manganese ion binding"/>
    <property type="evidence" value="ECO:0007669"/>
    <property type="project" value="TreeGrafter"/>
</dbReference>
<evidence type="ECO:0000256" key="2">
    <source>
        <dbReference type="ARBA" id="ARBA00005098"/>
    </source>
</evidence>
<evidence type="ECO:0000256" key="8">
    <source>
        <dbReference type="ARBA" id="ARBA00023211"/>
    </source>
</evidence>
<evidence type="ECO:0000256" key="6">
    <source>
        <dbReference type="ARBA" id="ARBA00022723"/>
    </source>
</evidence>
<dbReference type="GO" id="GO:0005829">
    <property type="term" value="C:cytosol"/>
    <property type="evidence" value="ECO:0007669"/>
    <property type="project" value="TreeGrafter"/>
</dbReference>
<dbReference type="OrthoDB" id="9992747at2759"/>
<organism evidence="11 12">
    <name type="scientific">Pyrenophora seminiperda CCB06</name>
    <dbReference type="NCBI Taxonomy" id="1302712"/>
    <lineage>
        <taxon>Eukaryota</taxon>
        <taxon>Fungi</taxon>
        <taxon>Dikarya</taxon>
        <taxon>Ascomycota</taxon>
        <taxon>Pezizomycotina</taxon>
        <taxon>Dothideomycetes</taxon>
        <taxon>Pleosporomycetidae</taxon>
        <taxon>Pleosporales</taxon>
        <taxon>Pleosporineae</taxon>
        <taxon>Pleosporaceae</taxon>
        <taxon>Pyrenophora</taxon>
    </lineage>
</organism>
<feature type="domain" description="Heterokaryon incompatibility" evidence="10">
    <location>
        <begin position="501"/>
        <end position="654"/>
    </location>
</feature>
<dbReference type="Proteomes" id="UP000265663">
    <property type="component" value="Unassembled WGS sequence"/>
</dbReference>
<evidence type="ECO:0000313" key="11">
    <source>
        <dbReference type="EMBL" id="RMZ72069.1"/>
    </source>
</evidence>
<comment type="cofactor">
    <cofactor evidence="1">
        <name>Mn(2+)</name>
        <dbReference type="ChEBI" id="CHEBI:29035"/>
    </cofactor>
</comment>
<evidence type="ECO:0000256" key="4">
    <source>
        <dbReference type="ARBA" id="ARBA00018123"/>
    </source>
</evidence>
<dbReference type="GO" id="GO:0004053">
    <property type="term" value="F:arginase activity"/>
    <property type="evidence" value="ECO:0007669"/>
    <property type="project" value="UniProtKB-EC"/>
</dbReference>
<dbReference type="InterPro" id="IPR014033">
    <property type="entry name" value="Arginase"/>
</dbReference>
<reference evidence="11 12" key="1">
    <citation type="journal article" date="2014" name="PLoS ONE">
        <title>De novo Genome Assembly of the Fungal Plant Pathogen Pyrenophora semeniperda.</title>
        <authorList>
            <person name="Soliai M.M."/>
            <person name="Meyer S.E."/>
            <person name="Udall J.A."/>
            <person name="Elzinga D.E."/>
            <person name="Hermansen R.A."/>
            <person name="Bodily P.M."/>
            <person name="Hart A.A."/>
            <person name="Coleman C.E."/>
        </authorList>
    </citation>
    <scope>NUCLEOTIDE SEQUENCE [LARGE SCALE GENOMIC DNA]</scope>
    <source>
        <strain evidence="11 12">CCB06</strain>
        <tissue evidence="11">Mycelium</tissue>
    </source>
</reference>
<keyword evidence="12" id="KW-1185">Reference proteome</keyword>
<keyword evidence="7" id="KW-0378">Hydrolase</keyword>
<evidence type="ECO:0000256" key="5">
    <source>
        <dbReference type="ARBA" id="ARBA00022503"/>
    </source>
</evidence>
<name>A0A3M7MCG0_9PLEO</name>
<keyword evidence="6" id="KW-0479">Metal-binding</keyword>
<keyword evidence="5" id="KW-0056">Arginine metabolism</keyword>
<evidence type="ECO:0000259" key="10">
    <source>
        <dbReference type="Pfam" id="PF06985"/>
    </source>
</evidence>
<dbReference type="SUPFAM" id="SSF52768">
    <property type="entry name" value="Arginase/deacetylase"/>
    <property type="match status" value="1"/>
</dbReference>
<evidence type="ECO:0000256" key="9">
    <source>
        <dbReference type="PROSITE-ProRule" id="PRU00742"/>
    </source>
</evidence>
<dbReference type="EMBL" id="KE747829">
    <property type="protein sequence ID" value="RMZ72069.1"/>
    <property type="molecule type" value="Genomic_DNA"/>
</dbReference>
<dbReference type="InterPro" id="IPR006035">
    <property type="entry name" value="Ureohydrolase"/>
</dbReference>
<dbReference type="GO" id="GO:0005634">
    <property type="term" value="C:nucleus"/>
    <property type="evidence" value="ECO:0007669"/>
    <property type="project" value="TreeGrafter"/>
</dbReference>
<dbReference type="InterPro" id="IPR010730">
    <property type="entry name" value="HET"/>
</dbReference>
<evidence type="ECO:0000313" key="12">
    <source>
        <dbReference type="Proteomes" id="UP000265663"/>
    </source>
</evidence>
<gene>
    <name evidence="11" type="ORF">GMOD_00007060</name>
</gene>
<dbReference type="AlphaFoldDB" id="A0A3M7MCG0"/>
<dbReference type="PRINTS" id="PR00116">
    <property type="entry name" value="ARGINASE"/>
</dbReference>
<dbReference type="Gene3D" id="3.40.800.10">
    <property type="entry name" value="Ureohydrolase domain"/>
    <property type="match status" value="2"/>
</dbReference>
<evidence type="ECO:0000256" key="1">
    <source>
        <dbReference type="ARBA" id="ARBA00001936"/>
    </source>
</evidence>
<protein>
    <recommendedName>
        <fullName evidence="4">Arginase</fullName>
        <ecNumber evidence="3">3.5.3.1</ecNumber>
    </recommendedName>
</protein>